<dbReference type="RefSeq" id="WP_316016442.1">
    <property type="nucleotide sequence ID" value="NZ_JAWDID010000001.1"/>
</dbReference>
<dbReference type="PANTHER" id="PTHR32347:SF23">
    <property type="entry name" value="BLL5650 PROTEIN"/>
    <property type="match status" value="1"/>
</dbReference>
<sequence>MNSQSSTPLLRLSLLLQLERRARAAKGDELAFLIANETFGLVPYRQAFLWSGASQGRILSMSGIATVERNAPMVAWLEKLFGAIARSDASGPRTLTAGDVPQANRQDWPEWLPPYLVWLPLGHGADVLVLARETELDEGDRQLLGFLVDAYGHALAAQRPRGLAGRSLGLATRRKRLIGAGAAALVLLAAFLPVRQTALAPAEIVPREPAVIRAPLEGVIDRILVKPNQPVSAGDVLFNLDDRRLTNQLDVANGALQAIELELRQARQLAVVDQKVRSTLPMLQGKFDQQRAEIAYLREQLARIEVRAPRSGVAVLDDPSEWLGRPVAIGERVLVVADPAKVEIQARLSVADAIQLDDDAPLRLFLNIAPERPLDAVLSQSSYQAIQGTDGVLAYRLKARLTGEEQPRIGLKGTARIYGEPVPLAYALFRRPFAALRQWAGL</sequence>
<evidence type="ECO:0000313" key="5">
    <source>
        <dbReference type="Proteomes" id="UP001254257"/>
    </source>
</evidence>
<name>A0ABU3S236_9HYPH</name>
<accession>A0ABU3S236</accession>
<reference evidence="4 5" key="1">
    <citation type="submission" date="2023-09" db="EMBL/GenBank/DDBJ databases">
        <title>Whole genome shotgun sequencing (WGS) of Bosea sp. ZW T0_25, isolated from stored onions (Allium cepa).</title>
        <authorList>
            <person name="Stoll D.A."/>
            <person name="Huch M."/>
        </authorList>
    </citation>
    <scope>NUCLEOTIDE SEQUENCE [LARGE SCALE GENOMIC DNA]</scope>
    <source>
        <strain evidence="4 5">ZW T0_25</strain>
    </source>
</reference>
<feature type="coiled-coil region" evidence="3">
    <location>
        <begin position="249"/>
        <end position="307"/>
    </location>
</feature>
<dbReference type="Proteomes" id="UP001254257">
    <property type="component" value="Unassembled WGS sequence"/>
</dbReference>
<protein>
    <submittedName>
        <fullName evidence="4">HlyD family efflux transporter periplasmic adaptor subunit</fullName>
    </submittedName>
</protein>
<dbReference type="InterPro" id="IPR050465">
    <property type="entry name" value="UPF0194_transport"/>
</dbReference>
<keyword evidence="5" id="KW-1185">Reference proteome</keyword>
<proteinExistence type="predicted"/>
<evidence type="ECO:0000313" key="4">
    <source>
        <dbReference type="EMBL" id="MDU0338502.1"/>
    </source>
</evidence>
<dbReference type="SUPFAM" id="SSF111369">
    <property type="entry name" value="HlyD-like secretion proteins"/>
    <property type="match status" value="1"/>
</dbReference>
<keyword evidence="2 3" id="KW-0175">Coiled coil</keyword>
<dbReference type="Gene3D" id="2.40.50.100">
    <property type="match status" value="1"/>
</dbReference>
<gene>
    <name evidence="4" type="ORF">RKE40_01340</name>
</gene>
<comment type="caution">
    <text evidence="4">The sequence shown here is derived from an EMBL/GenBank/DDBJ whole genome shotgun (WGS) entry which is preliminary data.</text>
</comment>
<evidence type="ECO:0000256" key="2">
    <source>
        <dbReference type="ARBA" id="ARBA00023054"/>
    </source>
</evidence>
<comment type="subcellular location">
    <subcellularLocation>
        <location evidence="1">Cell envelope</location>
    </subcellularLocation>
</comment>
<dbReference type="Gene3D" id="1.10.287.470">
    <property type="entry name" value="Helix hairpin bin"/>
    <property type="match status" value="1"/>
</dbReference>
<evidence type="ECO:0000256" key="1">
    <source>
        <dbReference type="ARBA" id="ARBA00004196"/>
    </source>
</evidence>
<organism evidence="4 5">
    <name type="scientific">Bosea rubneri</name>
    <dbReference type="NCBI Taxonomy" id="3075434"/>
    <lineage>
        <taxon>Bacteria</taxon>
        <taxon>Pseudomonadati</taxon>
        <taxon>Pseudomonadota</taxon>
        <taxon>Alphaproteobacteria</taxon>
        <taxon>Hyphomicrobiales</taxon>
        <taxon>Boseaceae</taxon>
        <taxon>Bosea</taxon>
    </lineage>
</organism>
<dbReference type="PANTHER" id="PTHR32347">
    <property type="entry name" value="EFFLUX SYSTEM COMPONENT YKNX-RELATED"/>
    <property type="match status" value="1"/>
</dbReference>
<dbReference type="EMBL" id="JAWDID010000001">
    <property type="protein sequence ID" value="MDU0338502.1"/>
    <property type="molecule type" value="Genomic_DNA"/>
</dbReference>
<evidence type="ECO:0000256" key="3">
    <source>
        <dbReference type="SAM" id="Coils"/>
    </source>
</evidence>